<evidence type="ECO:0000313" key="1">
    <source>
        <dbReference type="EMBL" id="KAI0494135.1"/>
    </source>
</evidence>
<organism evidence="1 2">
    <name type="scientific">Dendrobium nobile</name>
    <name type="common">Orchid</name>
    <dbReference type="NCBI Taxonomy" id="94219"/>
    <lineage>
        <taxon>Eukaryota</taxon>
        <taxon>Viridiplantae</taxon>
        <taxon>Streptophyta</taxon>
        <taxon>Embryophyta</taxon>
        <taxon>Tracheophyta</taxon>
        <taxon>Spermatophyta</taxon>
        <taxon>Magnoliopsida</taxon>
        <taxon>Liliopsida</taxon>
        <taxon>Asparagales</taxon>
        <taxon>Orchidaceae</taxon>
        <taxon>Epidendroideae</taxon>
        <taxon>Malaxideae</taxon>
        <taxon>Dendrobiinae</taxon>
        <taxon>Dendrobium</taxon>
    </lineage>
</organism>
<gene>
    <name evidence="1" type="ORF">KFK09_024266</name>
</gene>
<dbReference type="Proteomes" id="UP000829196">
    <property type="component" value="Unassembled WGS sequence"/>
</dbReference>
<dbReference type="EMBL" id="JAGYWB010000017">
    <property type="protein sequence ID" value="KAI0494135.1"/>
    <property type="molecule type" value="Genomic_DNA"/>
</dbReference>
<protein>
    <submittedName>
        <fullName evidence="1">Uncharacterized protein</fullName>
    </submittedName>
</protein>
<dbReference type="AlphaFoldDB" id="A0A8T3AIY7"/>
<name>A0A8T3AIY7_DENNO</name>
<reference evidence="1" key="1">
    <citation type="journal article" date="2022" name="Front. Genet.">
        <title>Chromosome-Scale Assembly of the Dendrobium nobile Genome Provides Insights Into the Molecular Mechanism of the Biosynthesis of the Medicinal Active Ingredient of Dendrobium.</title>
        <authorList>
            <person name="Xu Q."/>
            <person name="Niu S.-C."/>
            <person name="Li K.-L."/>
            <person name="Zheng P.-J."/>
            <person name="Zhang X.-J."/>
            <person name="Jia Y."/>
            <person name="Liu Y."/>
            <person name="Niu Y.-X."/>
            <person name="Yu L.-H."/>
            <person name="Chen D.-F."/>
            <person name="Zhang G.-Q."/>
        </authorList>
    </citation>
    <scope>NUCLEOTIDE SEQUENCE</scope>
    <source>
        <tissue evidence="1">Leaf</tissue>
    </source>
</reference>
<evidence type="ECO:0000313" key="2">
    <source>
        <dbReference type="Proteomes" id="UP000829196"/>
    </source>
</evidence>
<sequence>MTNWRAYGRADWWVDAFGDRQNRKSCCVWRDERAESERSEKKNLGFKSGTVRPGKWFVRHVELKRPGMVADERADGGVTDRDMNACSGEFFLFITLQQDEVSGEETARCCNRKWNGQMM</sequence>
<proteinExistence type="predicted"/>
<keyword evidence="2" id="KW-1185">Reference proteome</keyword>
<accession>A0A8T3AIY7</accession>
<comment type="caution">
    <text evidence="1">The sequence shown here is derived from an EMBL/GenBank/DDBJ whole genome shotgun (WGS) entry which is preliminary data.</text>
</comment>